<comment type="caution">
    <text evidence="2">The sequence shown here is derived from an EMBL/GenBank/DDBJ whole genome shotgun (WGS) entry which is preliminary data.</text>
</comment>
<evidence type="ECO:0000313" key="3">
    <source>
        <dbReference type="Proteomes" id="UP001292094"/>
    </source>
</evidence>
<accession>A0AAE1TPB2</accession>
<protein>
    <submittedName>
        <fullName evidence="2">Uncharacterized protein</fullName>
    </submittedName>
</protein>
<keyword evidence="3" id="KW-1185">Reference proteome</keyword>
<sequence>MQVSVVLLCRERESEWSNLKDMSFHLLHLSNTTFDLLLSTPSPPSQLHHSHHHTNITTATPSPPPYTQTPFPPPHQHHHRYTIPTTIHTNTITTTTTHTRTPSLPPHTLPTQNSTT</sequence>
<feature type="region of interest" description="Disordered" evidence="1">
    <location>
        <begin position="42"/>
        <end position="116"/>
    </location>
</feature>
<dbReference type="EMBL" id="JAWZYT010005437">
    <property type="protein sequence ID" value="KAK4290569.1"/>
    <property type="molecule type" value="Genomic_DNA"/>
</dbReference>
<evidence type="ECO:0000256" key="1">
    <source>
        <dbReference type="SAM" id="MobiDB-lite"/>
    </source>
</evidence>
<proteinExistence type="predicted"/>
<evidence type="ECO:0000313" key="2">
    <source>
        <dbReference type="EMBL" id="KAK4290569.1"/>
    </source>
</evidence>
<dbReference type="AlphaFoldDB" id="A0AAE1TPB2"/>
<feature type="compositionally biased region" description="Low complexity" evidence="1">
    <location>
        <begin position="82"/>
        <end position="102"/>
    </location>
</feature>
<organism evidence="2 3">
    <name type="scientific">Petrolisthes manimaculis</name>
    <dbReference type="NCBI Taxonomy" id="1843537"/>
    <lineage>
        <taxon>Eukaryota</taxon>
        <taxon>Metazoa</taxon>
        <taxon>Ecdysozoa</taxon>
        <taxon>Arthropoda</taxon>
        <taxon>Crustacea</taxon>
        <taxon>Multicrustacea</taxon>
        <taxon>Malacostraca</taxon>
        <taxon>Eumalacostraca</taxon>
        <taxon>Eucarida</taxon>
        <taxon>Decapoda</taxon>
        <taxon>Pleocyemata</taxon>
        <taxon>Anomura</taxon>
        <taxon>Galatheoidea</taxon>
        <taxon>Porcellanidae</taxon>
        <taxon>Petrolisthes</taxon>
    </lineage>
</organism>
<gene>
    <name evidence="2" type="ORF">Pmani_036538</name>
</gene>
<reference evidence="2" key="1">
    <citation type="submission" date="2023-11" db="EMBL/GenBank/DDBJ databases">
        <title>Genome assemblies of two species of porcelain crab, Petrolisthes cinctipes and Petrolisthes manimaculis (Anomura: Porcellanidae).</title>
        <authorList>
            <person name="Angst P."/>
        </authorList>
    </citation>
    <scope>NUCLEOTIDE SEQUENCE</scope>
    <source>
        <strain evidence="2">PB745_02</strain>
        <tissue evidence="2">Gill</tissue>
    </source>
</reference>
<name>A0AAE1TPB2_9EUCA</name>
<feature type="compositionally biased region" description="Pro residues" evidence="1">
    <location>
        <begin position="61"/>
        <end position="74"/>
    </location>
</feature>
<dbReference type="Proteomes" id="UP001292094">
    <property type="component" value="Unassembled WGS sequence"/>
</dbReference>